<protein>
    <submittedName>
        <fullName evidence="2">PRD domain-containing protein</fullName>
    </submittedName>
</protein>
<dbReference type="RefSeq" id="WP_170211328.1">
    <property type="nucleotide sequence ID" value="NZ_BORC01000004.1"/>
</dbReference>
<reference evidence="2" key="1">
    <citation type="submission" date="2021-03" db="EMBL/GenBank/DDBJ databases">
        <title>Antimicrobial resistance genes in bacteria isolated from Japanese honey, and their potential for conferring macrolide and lincosamide resistance in the American foulbrood pathogen Paenibacillus larvae.</title>
        <authorList>
            <person name="Okamoto M."/>
            <person name="Kumagai M."/>
            <person name="Kanamori H."/>
            <person name="Takamatsu D."/>
        </authorList>
    </citation>
    <scope>NUCLEOTIDE SEQUENCE</scope>
    <source>
        <strain evidence="2">J27TS8</strain>
    </source>
</reference>
<dbReference type="Gene3D" id="1.10.1790.10">
    <property type="entry name" value="PRD domain"/>
    <property type="match status" value="1"/>
</dbReference>
<feature type="domain" description="PRD" evidence="1">
    <location>
        <begin position="5"/>
        <end position="108"/>
    </location>
</feature>
<dbReference type="Proteomes" id="UP000682111">
    <property type="component" value="Unassembled WGS sequence"/>
</dbReference>
<keyword evidence="3" id="KW-1185">Reference proteome</keyword>
<evidence type="ECO:0000313" key="2">
    <source>
        <dbReference type="EMBL" id="GIN62603.1"/>
    </source>
</evidence>
<dbReference type="InterPro" id="IPR036634">
    <property type="entry name" value="PRD_sf"/>
</dbReference>
<dbReference type="Pfam" id="PF00874">
    <property type="entry name" value="PRD"/>
    <property type="match status" value="1"/>
</dbReference>
<accession>A0A919WIV4</accession>
<organism evidence="2 3">
    <name type="scientific">Robertmurraya siralis</name>
    <dbReference type="NCBI Taxonomy" id="77777"/>
    <lineage>
        <taxon>Bacteria</taxon>
        <taxon>Bacillati</taxon>
        <taxon>Bacillota</taxon>
        <taxon>Bacilli</taxon>
        <taxon>Bacillales</taxon>
        <taxon>Bacillaceae</taxon>
        <taxon>Robertmurraya</taxon>
    </lineage>
</organism>
<gene>
    <name evidence="2" type="ORF">J27TS8_25960</name>
</gene>
<proteinExistence type="predicted"/>
<dbReference type="SUPFAM" id="SSF63520">
    <property type="entry name" value="PTS-regulatory domain, PRD"/>
    <property type="match status" value="1"/>
</dbReference>
<dbReference type="EMBL" id="BORC01000004">
    <property type="protein sequence ID" value="GIN62603.1"/>
    <property type="molecule type" value="Genomic_DNA"/>
</dbReference>
<dbReference type="InterPro" id="IPR011608">
    <property type="entry name" value="PRD"/>
</dbReference>
<dbReference type="NCBIfam" id="TIGR03582">
    <property type="entry name" value="EF_0829"/>
    <property type="match status" value="1"/>
</dbReference>
<dbReference type="GO" id="GO:0006355">
    <property type="term" value="P:regulation of DNA-templated transcription"/>
    <property type="evidence" value="ECO:0007669"/>
    <property type="project" value="InterPro"/>
</dbReference>
<name>A0A919WIV4_9BACI</name>
<dbReference type="AlphaFoldDB" id="A0A919WIV4"/>
<evidence type="ECO:0000313" key="3">
    <source>
        <dbReference type="Proteomes" id="UP000682111"/>
    </source>
</evidence>
<dbReference type="PROSITE" id="PS51372">
    <property type="entry name" value="PRD_2"/>
    <property type="match status" value="1"/>
</dbReference>
<dbReference type="InterPro" id="IPR020044">
    <property type="entry name" value="PRD_EF0829/AHA3910"/>
</dbReference>
<comment type="caution">
    <text evidence="2">The sequence shown here is derived from an EMBL/GenBank/DDBJ whole genome shotgun (WGS) entry which is preliminary data.</text>
</comment>
<sequence>MLELHQKSENPQLCMEVMKYTERLLSEERIKMTDAQMLSLLSHISAMVYRSKYKEMIQPVDKNLFQEVSKQSIEMAGKVCKKLPHLHEDEKYLLSIHFETAKIEGSMK</sequence>
<evidence type="ECO:0000259" key="1">
    <source>
        <dbReference type="PROSITE" id="PS51372"/>
    </source>
</evidence>